<dbReference type="AlphaFoldDB" id="A0A135UKM8"/>
<comment type="caution">
    <text evidence="3">The sequence shown here is derived from an EMBL/GenBank/DDBJ whole genome shotgun (WGS) entry which is preliminary data.</text>
</comment>
<name>A0A135UKM8_9PEZI</name>
<evidence type="ECO:0000313" key="3">
    <source>
        <dbReference type="EMBL" id="KXH60961.1"/>
    </source>
</evidence>
<reference evidence="3 4" key="1">
    <citation type="submission" date="2014-02" db="EMBL/GenBank/DDBJ databases">
        <title>The genome sequence of Colletotrichum salicis CBS 607.94.</title>
        <authorList>
            <person name="Baroncelli R."/>
            <person name="Thon M.R."/>
        </authorList>
    </citation>
    <scope>NUCLEOTIDE SEQUENCE [LARGE SCALE GENOMIC DNA]</scope>
    <source>
        <strain evidence="3 4">CBS 607.94</strain>
    </source>
</reference>
<dbReference type="Gene3D" id="3.40.50.300">
    <property type="entry name" value="P-loop containing nucleotide triphosphate hydrolases"/>
    <property type="match status" value="1"/>
</dbReference>
<dbReference type="SUPFAM" id="SSF52540">
    <property type="entry name" value="P-loop containing nucleoside triphosphate hydrolases"/>
    <property type="match status" value="1"/>
</dbReference>
<dbReference type="PANTHER" id="PTHR10039">
    <property type="entry name" value="AMELOGENIN"/>
    <property type="match status" value="1"/>
</dbReference>
<accession>A0A135UKM8</accession>
<keyword evidence="4" id="KW-1185">Reference proteome</keyword>
<keyword evidence="1" id="KW-0677">Repeat</keyword>
<evidence type="ECO:0000313" key="4">
    <source>
        <dbReference type="Proteomes" id="UP000070121"/>
    </source>
</evidence>
<protein>
    <recommendedName>
        <fullName evidence="2">Nephrocystin 3-like N-terminal domain-containing protein</fullName>
    </recommendedName>
</protein>
<feature type="domain" description="Nephrocystin 3-like N-terminal" evidence="2">
    <location>
        <begin position="192"/>
        <end position="365"/>
    </location>
</feature>
<organism evidence="3 4">
    <name type="scientific">Colletotrichum salicis</name>
    <dbReference type="NCBI Taxonomy" id="1209931"/>
    <lineage>
        <taxon>Eukaryota</taxon>
        <taxon>Fungi</taxon>
        <taxon>Dikarya</taxon>
        <taxon>Ascomycota</taxon>
        <taxon>Pezizomycotina</taxon>
        <taxon>Sordariomycetes</taxon>
        <taxon>Hypocreomycetidae</taxon>
        <taxon>Glomerellales</taxon>
        <taxon>Glomerellaceae</taxon>
        <taxon>Colletotrichum</taxon>
        <taxon>Colletotrichum acutatum species complex</taxon>
    </lineage>
</organism>
<dbReference type="OrthoDB" id="7464126at2759"/>
<dbReference type="STRING" id="1209931.A0A135UKM8"/>
<dbReference type="InterPro" id="IPR056884">
    <property type="entry name" value="NPHP3-like_N"/>
</dbReference>
<evidence type="ECO:0000259" key="2">
    <source>
        <dbReference type="Pfam" id="PF24883"/>
    </source>
</evidence>
<dbReference type="Pfam" id="PF24883">
    <property type="entry name" value="NPHP3_N"/>
    <property type="match status" value="1"/>
</dbReference>
<dbReference type="Proteomes" id="UP000070121">
    <property type="component" value="Unassembled WGS sequence"/>
</dbReference>
<evidence type="ECO:0000256" key="1">
    <source>
        <dbReference type="ARBA" id="ARBA00022737"/>
    </source>
</evidence>
<gene>
    <name evidence="3" type="ORF">CSAL01_07974</name>
</gene>
<dbReference type="EMBL" id="JFFI01001333">
    <property type="protein sequence ID" value="KXH60961.1"/>
    <property type="molecule type" value="Genomic_DNA"/>
</dbReference>
<proteinExistence type="predicted"/>
<dbReference type="InterPro" id="IPR027417">
    <property type="entry name" value="P-loop_NTPase"/>
</dbReference>
<sequence length="512" mass="58097">MIGDITIPFAPAPVSPVWSALRVLLQAETSRVEQITAASGAADRILSIVRRGQIYESVYDLSKGTLKEPSKVLLRDSLIELYRSSLDLLASTATQLNGQESWATQFLTTLTDPNQNVVSKNAEACVCDSTEKNFELLTSLHSPLRRIDDRVVQLLDCFEGMGRGDREHAMNYISNVQVDEIHVAKKELRTEGTCEWLVQHPSFLRWENPSSSSILWLNGQVGAGKSFLTSKVIDRYRSRPKDALSSENDEDFAHFYCDRSLVGKKDIKSILSSYIVQLLTVSHHRDRWHKKLLMFCKNAAASRRSLEISECERFIRDLVNTCPRSIIVLDALDECEQRSRTQLVSFFNNLVRDSDRPVKVFISSRPETDILELMDTSSCIQISTSDNQKDIETYIDLKLGQVGLSPVWKRQGVQDLVRRTLLDKHDGMFKWVQLQWDQLEPLNTETDVKQRLKQLPEGLVASYEEICSRQDGHASTILMRAAMWVKWAKFPLKTEALLYAVKIAGLSDSRAA</sequence>
<dbReference type="PANTHER" id="PTHR10039:SF16">
    <property type="entry name" value="GPI INOSITOL-DEACYLASE"/>
    <property type="match status" value="1"/>
</dbReference>